<evidence type="ECO:0000313" key="6">
    <source>
        <dbReference type="Proteomes" id="UP000295511"/>
    </source>
</evidence>
<evidence type="ECO:0000256" key="3">
    <source>
        <dbReference type="ARBA" id="ARBA00023163"/>
    </source>
</evidence>
<dbReference type="Gene3D" id="3.40.50.2300">
    <property type="match status" value="1"/>
</dbReference>
<keyword evidence="6" id="KW-1185">Reference proteome</keyword>
<dbReference type="GO" id="GO:0003677">
    <property type="term" value="F:DNA binding"/>
    <property type="evidence" value="ECO:0007669"/>
    <property type="project" value="UniProtKB-KW"/>
</dbReference>
<proteinExistence type="predicted"/>
<dbReference type="InterPro" id="IPR016032">
    <property type="entry name" value="Sig_transdc_resp-reg_C-effctor"/>
</dbReference>
<accession>A0A4R5KCD5</accession>
<dbReference type="SMART" id="SM00421">
    <property type="entry name" value="HTH_LUXR"/>
    <property type="match status" value="1"/>
</dbReference>
<dbReference type="PANTHER" id="PTHR43214:SF24">
    <property type="entry name" value="TRANSCRIPTIONAL REGULATORY PROTEIN NARL-RELATED"/>
    <property type="match status" value="1"/>
</dbReference>
<organism evidence="5 6">
    <name type="scientific">Arthrobacter terricola</name>
    <dbReference type="NCBI Taxonomy" id="2547396"/>
    <lineage>
        <taxon>Bacteria</taxon>
        <taxon>Bacillati</taxon>
        <taxon>Actinomycetota</taxon>
        <taxon>Actinomycetes</taxon>
        <taxon>Micrococcales</taxon>
        <taxon>Micrococcaceae</taxon>
        <taxon>Arthrobacter</taxon>
    </lineage>
</organism>
<dbReference type="Pfam" id="PF00196">
    <property type="entry name" value="GerE"/>
    <property type="match status" value="1"/>
</dbReference>
<keyword evidence="1" id="KW-0805">Transcription regulation</keyword>
<evidence type="ECO:0000256" key="1">
    <source>
        <dbReference type="ARBA" id="ARBA00023015"/>
    </source>
</evidence>
<dbReference type="Proteomes" id="UP000295511">
    <property type="component" value="Unassembled WGS sequence"/>
</dbReference>
<dbReference type="InterPro" id="IPR039420">
    <property type="entry name" value="WalR-like"/>
</dbReference>
<evidence type="ECO:0000313" key="5">
    <source>
        <dbReference type="EMBL" id="TDF92911.1"/>
    </source>
</evidence>
<dbReference type="OrthoDB" id="3171335at2"/>
<feature type="domain" description="HTH luxR-type" evidence="4">
    <location>
        <begin position="131"/>
        <end position="193"/>
    </location>
</feature>
<dbReference type="GO" id="GO:0006355">
    <property type="term" value="P:regulation of DNA-templated transcription"/>
    <property type="evidence" value="ECO:0007669"/>
    <property type="project" value="InterPro"/>
</dbReference>
<sequence length="218" mass="23453">MLMNGMEVSLHREGKPFGVTYAGKAPTVDALLNAGRNVCDVVALDLQLADGSRPGDNTARLISAGYKVLAFTVGTNQAHIHEALANGALGVSLKTEPLAETFSKLRRVAAGETIDEIQLATAIELDTEFVEANLSEREKECLALYATGFGQDQVALRMNIASSTVKTNIVRIREKFAAAGRPADTKIKLYIRAVEEGIVPPPQPLNKRLRRSPKGTAQ</sequence>
<reference evidence="5 6" key="1">
    <citation type="submission" date="2019-03" db="EMBL/GenBank/DDBJ databases">
        <title>Whole genome sequence of Arthrobacter sp JH1-1.</title>
        <authorList>
            <person name="Trinh H.N."/>
        </authorList>
    </citation>
    <scope>NUCLEOTIDE SEQUENCE [LARGE SCALE GENOMIC DNA]</scope>
    <source>
        <strain evidence="5 6">JH1-1</strain>
    </source>
</reference>
<gene>
    <name evidence="5" type="ORF">E1809_17115</name>
</gene>
<dbReference type="SUPFAM" id="SSF46894">
    <property type="entry name" value="C-terminal effector domain of the bipartite response regulators"/>
    <property type="match status" value="1"/>
</dbReference>
<dbReference type="PANTHER" id="PTHR43214">
    <property type="entry name" value="TWO-COMPONENT RESPONSE REGULATOR"/>
    <property type="match status" value="1"/>
</dbReference>
<evidence type="ECO:0000256" key="2">
    <source>
        <dbReference type="ARBA" id="ARBA00023125"/>
    </source>
</evidence>
<name>A0A4R5KCD5_9MICC</name>
<dbReference type="EMBL" id="SMRU01000021">
    <property type="protein sequence ID" value="TDF92911.1"/>
    <property type="molecule type" value="Genomic_DNA"/>
</dbReference>
<dbReference type="InterPro" id="IPR000792">
    <property type="entry name" value="Tscrpt_reg_LuxR_C"/>
</dbReference>
<dbReference type="AlphaFoldDB" id="A0A4R5KCD5"/>
<comment type="caution">
    <text evidence="5">The sequence shown here is derived from an EMBL/GenBank/DDBJ whole genome shotgun (WGS) entry which is preliminary data.</text>
</comment>
<keyword evidence="3" id="KW-0804">Transcription</keyword>
<evidence type="ECO:0000259" key="4">
    <source>
        <dbReference type="SMART" id="SM00421"/>
    </source>
</evidence>
<keyword evidence="2" id="KW-0238">DNA-binding</keyword>
<dbReference type="PRINTS" id="PR00038">
    <property type="entry name" value="HTHLUXR"/>
</dbReference>
<protein>
    <submittedName>
        <fullName evidence="5">Response regulator transcription factor</fullName>
    </submittedName>
</protein>